<dbReference type="PROSITE" id="PS50181">
    <property type="entry name" value="FBOX"/>
    <property type="match status" value="1"/>
</dbReference>
<accession>A0AAG5DK01</accession>
<dbReference type="Proteomes" id="UP000075880">
    <property type="component" value="Unassembled WGS sequence"/>
</dbReference>
<dbReference type="PANTHER" id="PTHR13318">
    <property type="entry name" value="PARTNER OF PAIRED, ISOFORM B-RELATED"/>
    <property type="match status" value="1"/>
</dbReference>
<dbReference type="AlphaFoldDB" id="A0AAG5DK01"/>
<dbReference type="Gene3D" id="3.80.10.10">
    <property type="entry name" value="Ribonuclease Inhibitor"/>
    <property type="match status" value="1"/>
</dbReference>
<evidence type="ECO:0000313" key="2">
    <source>
        <dbReference type="EnsemblMetazoa" id="ENSAATROPP010923"/>
    </source>
</evidence>
<dbReference type="InterPro" id="IPR036047">
    <property type="entry name" value="F-box-like_dom_sf"/>
</dbReference>
<dbReference type="GO" id="GO:0031146">
    <property type="term" value="P:SCF-dependent proteasomal ubiquitin-dependent protein catabolic process"/>
    <property type="evidence" value="ECO:0007669"/>
    <property type="project" value="TreeGrafter"/>
</dbReference>
<reference evidence="2" key="1">
    <citation type="submission" date="2024-04" db="UniProtKB">
        <authorList>
            <consortium name="EnsemblMetazoa"/>
        </authorList>
    </citation>
    <scope>IDENTIFICATION</scope>
    <source>
        <strain evidence="2">EBRO</strain>
    </source>
</reference>
<keyword evidence="3" id="KW-1185">Reference proteome</keyword>
<dbReference type="Gene3D" id="1.20.1280.50">
    <property type="match status" value="1"/>
</dbReference>
<evidence type="ECO:0000313" key="3">
    <source>
        <dbReference type="Proteomes" id="UP000075880"/>
    </source>
</evidence>
<dbReference type="InterPro" id="IPR001810">
    <property type="entry name" value="F-box_dom"/>
</dbReference>
<evidence type="ECO:0000259" key="1">
    <source>
        <dbReference type="PROSITE" id="PS50181"/>
    </source>
</evidence>
<organism evidence="2 3">
    <name type="scientific">Anopheles atroparvus</name>
    <name type="common">European mosquito</name>
    <dbReference type="NCBI Taxonomy" id="41427"/>
    <lineage>
        <taxon>Eukaryota</taxon>
        <taxon>Metazoa</taxon>
        <taxon>Ecdysozoa</taxon>
        <taxon>Arthropoda</taxon>
        <taxon>Hexapoda</taxon>
        <taxon>Insecta</taxon>
        <taxon>Pterygota</taxon>
        <taxon>Neoptera</taxon>
        <taxon>Endopterygota</taxon>
        <taxon>Diptera</taxon>
        <taxon>Nematocera</taxon>
        <taxon>Culicoidea</taxon>
        <taxon>Culicidae</taxon>
        <taxon>Anophelinae</taxon>
        <taxon>Anopheles</taxon>
    </lineage>
</organism>
<feature type="domain" description="F-box" evidence="1">
    <location>
        <begin position="2"/>
        <end position="48"/>
    </location>
</feature>
<protein>
    <recommendedName>
        <fullName evidence="1">F-box domain-containing protein</fullName>
    </recommendedName>
</protein>
<dbReference type="SUPFAM" id="SSF52047">
    <property type="entry name" value="RNI-like"/>
    <property type="match status" value="1"/>
</dbReference>
<dbReference type="SMART" id="SM00256">
    <property type="entry name" value="FBOX"/>
    <property type="match status" value="1"/>
</dbReference>
<dbReference type="SUPFAM" id="SSF81383">
    <property type="entry name" value="F-box domain"/>
    <property type="match status" value="1"/>
</dbReference>
<name>A0AAG5DK01_ANOAO</name>
<sequence length="464" mass="52766">MSTSILDLPTEVLDHIFDFLPFINRQHAKLVCRRWNQLLSAPRYMKATQLNLTPDFHRRWSADDLLRFASQGKLHSIRLVEASGRGDNFSQESLASIVQLLEAGCYSLEKIQLDGCTDSFLRAVFDALGKMRRMRNLIFFLGEESTELPKIPVTGPEPIGFSFVTNLDLGLTKASCLELVNSLASQLTCVSLHVRVKDLLEQFLNELHLPALHSLALYDYTPDNQGTIEPGALGDGCWRILAQLKTLRIRNNFMFCAVLTEMISHCQNIKHLTLEHCLISMQCMKQIGAFKGLKELYLISYNPWGFIRREGESLLDLPNLEHLSLSLEAKIKFGKLPKLTSVTINGGGEMTNPKAILSEIKKIDGIGGRRLRKLHMTNVTLDWEANELIRAFWVDLVSFDNCDSDGSLLDVLANAGTQRRITRIRLTDDCTFTFQIEEYYRIRTVDDLRRRCPYLQITETPSQL</sequence>
<proteinExistence type="predicted"/>
<dbReference type="EnsemblMetazoa" id="ENSAATROPT012054">
    <property type="protein sequence ID" value="ENSAATROPP010923"/>
    <property type="gene ID" value="ENSAATROPG009809"/>
</dbReference>
<dbReference type="Pfam" id="PF00646">
    <property type="entry name" value="F-box"/>
    <property type="match status" value="1"/>
</dbReference>
<dbReference type="GO" id="GO:0019005">
    <property type="term" value="C:SCF ubiquitin ligase complex"/>
    <property type="evidence" value="ECO:0007669"/>
    <property type="project" value="TreeGrafter"/>
</dbReference>
<dbReference type="InterPro" id="IPR032675">
    <property type="entry name" value="LRR_dom_sf"/>
</dbReference>